<comment type="caution">
    <text evidence="1">The sequence shown here is derived from an EMBL/GenBank/DDBJ whole genome shotgun (WGS) entry which is preliminary data.</text>
</comment>
<evidence type="ECO:0000313" key="1">
    <source>
        <dbReference type="EMBL" id="KAF4623911.1"/>
    </source>
</evidence>
<organism evidence="1 2">
    <name type="scientific">Agrocybe pediades</name>
    <dbReference type="NCBI Taxonomy" id="84607"/>
    <lineage>
        <taxon>Eukaryota</taxon>
        <taxon>Fungi</taxon>
        <taxon>Dikarya</taxon>
        <taxon>Basidiomycota</taxon>
        <taxon>Agaricomycotina</taxon>
        <taxon>Agaricomycetes</taxon>
        <taxon>Agaricomycetidae</taxon>
        <taxon>Agaricales</taxon>
        <taxon>Agaricineae</taxon>
        <taxon>Strophariaceae</taxon>
        <taxon>Agrocybe</taxon>
    </lineage>
</organism>
<dbReference type="EMBL" id="JAACJL010000001">
    <property type="protein sequence ID" value="KAF4623911.1"/>
    <property type="molecule type" value="Genomic_DNA"/>
</dbReference>
<gene>
    <name evidence="1" type="ORF">D9613_001418</name>
</gene>
<reference evidence="1 2" key="1">
    <citation type="submission" date="2019-12" db="EMBL/GenBank/DDBJ databases">
        <authorList>
            <person name="Floudas D."/>
            <person name="Bentzer J."/>
            <person name="Ahren D."/>
            <person name="Johansson T."/>
            <person name="Persson P."/>
            <person name="Tunlid A."/>
        </authorList>
    </citation>
    <scope>NUCLEOTIDE SEQUENCE [LARGE SCALE GENOMIC DNA]</scope>
    <source>
        <strain evidence="1 2">CBS 102.39</strain>
    </source>
</reference>
<keyword evidence="2" id="KW-1185">Reference proteome</keyword>
<dbReference type="OrthoDB" id="5378863at2759"/>
<dbReference type="Proteomes" id="UP000521872">
    <property type="component" value="Unassembled WGS sequence"/>
</dbReference>
<evidence type="ECO:0000313" key="2">
    <source>
        <dbReference type="Proteomes" id="UP000521872"/>
    </source>
</evidence>
<dbReference type="AlphaFoldDB" id="A0A8H4R6Z4"/>
<protein>
    <submittedName>
        <fullName evidence="1">Uncharacterized protein</fullName>
    </submittedName>
</protein>
<accession>A0A8H4R6Z4</accession>
<name>A0A8H4R6Z4_9AGAR</name>
<sequence>MSTDQTSLPPPPSYVHTLYDETFRSRTFQNPSIMSMANAPNLIGRLEYHSPTTDGSFSICIAGGEGAFVSKALYESIPAEHRPTLDEGSAEETVDTLTVGNLKPIGSVFFPIILTNKETRQPFRIILRALVVPNLFMGMFIGNEGHSGIVAYEAWSRGGPTWGFNFNDDPDNLVFVQGC</sequence>
<proteinExistence type="predicted"/>